<dbReference type="Proteomes" id="UP001415857">
    <property type="component" value="Unassembled WGS sequence"/>
</dbReference>
<evidence type="ECO:0000256" key="5">
    <source>
        <dbReference type="RuleBase" id="RU003616"/>
    </source>
</evidence>
<dbReference type="GO" id="GO:0006952">
    <property type="term" value="P:defense response"/>
    <property type="evidence" value="ECO:0007669"/>
    <property type="project" value="UniProtKB-KW"/>
</dbReference>
<dbReference type="CDD" id="cd06464">
    <property type="entry name" value="ACD_sHsps-like"/>
    <property type="match status" value="2"/>
</dbReference>
<reference evidence="9 10" key="1">
    <citation type="journal article" date="2024" name="Plant J.">
        <title>Genome sequences and population genomics reveal climatic adaptation and genomic divergence between two closely related sweetgum species.</title>
        <authorList>
            <person name="Xu W.Q."/>
            <person name="Ren C.Q."/>
            <person name="Zhang X.Y."/>
            <person name="Comes H.P."/>
            <person name="Liu X.H."/>
            <person name="Li Y.G."/>
            <person name="Kettle C.J."/>
            <person name="Jalonen R."/>
            <person name="Gaisberger H."/>
            <person name="Ma Y.Z."/>
            <person name="Qiu Y.X."/>
        </authorList>
    </citation>
    <scope>NUCLEOTIDE SEQUENCE [LARGE SCALE GENOMIC DNA]</scope>
    <source>
        <strain evidence="9">Hangzhou</strain>
    </source>
</reference>
<dbReference type="SUPFAM" id="SSF49764">
    <property type="entry name" value="HSP20-like chaperones"/>
    <property type="match status" value="2"/>
</dbReference>
<feature type="domain" description="SHSP" evidence="8">
    <location>
        <begin position="115"/>
        <end position="223"/>
    </location>
</feature>
<protein>
    <recommendedName>
        <fullName evidence="8">SHSP domain-containing protein</fullName>
    </recommendedName>
</protein>
<keyword evidence="10" id="KW-1185">Reference proteome</keyword>
<evidence type="ECO:0000256" key="2">
    <source>
        <dbReference type="ARBA" id="ARBA00022475"/>
    </source>
</evidence>
<evidence type="ECO:0000256" key="3">
    <source>
        <dbReference type="ARBA" id="ARBA00022821"/>
    </source>
</evidence>
<keyword evidence="7" id="KW-0812">Transmembrane</keyword>
<dbReference type="AlphaFoldDB" id="A0AAP0SA96"/>
<evidence type="ECO:0000313" key="10">
    <source>
        <dbReference type="Proteomes" id="UP001415857"/>
    </source>
</evidence>
<evidence type="ECO:0000256" key="1">
    <source>
        <dbReference type="ARBA" id="ARBA00004162"/>
    </source>
</evidence>
<dbReference type="GO" id="GO:0034605">
    <property type="term" value="P:cellular response to heat"/>
    <property type="evidence" value="ECO:0007669"/>
    <property type="project" value="TreeGrafter"/>
</dbReference>
<keyword evidence="2" id="KW-1003">Cell membrane</keyword>
<gene>
    <name evidence="9" type="ORF">L1049_008833</name>
</gene>
<accession>A0AAP0SA96</accession>
<feature type="compositionally biased region" description="Basic and acidic residues" evidence="6">
    <location>
        <begin position="236"/>
        <end position="246"/>
    </location>
</feature>
<dbReference type="GO" id="GO:0005886">
    <property type="term" value="C:plasma membrane"/>
    <property type="evidence" value="ECO:0007669"/>
    <property type="project" value="UniProtKB-SubCell"/>
</dbReference>
<dbReference type="PROSITE" id="PS01031">
    <property type="entry name" value="SHSP"/>
    <property type="match status" value="1"/>
</dbReference>
<name>A0AAP0SA96_LIQFO</name>
<feature type="region of interest" description="Disordered" evidence="6">
    <location>
        <begin position="224"/>
        <end position="276"/>
    </location>
</feature>
<dbReference type="PANTHER" id="PTHR43670">
    <property type="entry name" value="HEAT SHOCK PROTEIN 26"/>
    <property type="match status" value="1"/>
</dbReference>
<proteinExistence type="inferred from homology"/>
<feature type="transmembrane region" description="Helical" evidence="7">
    <location>
        <begin position="291"/>
        <end position="313"/>
    </location>
</feature>
<dbReference type="InterPro" id="IPR008978">
    <property type="entry name" value="HSP20-like_chaperone"/>
</dbReference>
<comment type="subcellular location">
    <subcellularLocation>
        <location evidence="1">Cell membrane</location>
        <topology evidence="1">Single-pass membrane protein</topology>
    </subcellularLocation>
</comment>
<keyword evidence="3" id="KW-0611">Plant defense</keyword>
<organism evidence="9 10">
    <name type="scientific">Liquidambar formosana</name>
    <name type="common">Formosan gum</name>
    <dbReference type="NCBI Taxonomy" id="63359"/>
    <lineage>
        <taxon>Eukaryota</taxon>
        <taxon>Viridiplantae</taxon>
        <taxon>Streptophyta</taxon>
        <taxon>Embryophyta</taxon>
        <taxon>Tracheophyta</taxon>
        <taxon>Spermatophyta</taxon>
        <taxon>Magnoliopsida</taxon>
        <taxon>eudicotyledons</taxon>
        <taxon>Gunneridae</taxon>
        <taxon>Pentapetalae</taxon>
        <taxon>Saxifragales</taxon>
        <taxon>Altingiaceae</taxon>
        <taxon>Liquidambar</taxon>
    </lineage>
</organism>
<dbReference type="InterPro" id="IPR002068">
    <property type="entry name" value="A-crystallin/Hsp20_dom"/>
</dbReference>
<comment type="similarity">
    <text evidence="4 5">Belongs to the small heat shock protein (HSP20) family.</text>
</comment>
<keyword evidence="7" id="KW-1133">Transmembrane helix</keyword>
<keyword evidence="7" id="KW-0472">Membrane</keyword>
<dbReference type="Pfam" id="PF00011">
    <property type="entry name" value="HSP20"/>
    <property type="match status" value="1"/>
</dbReference>
<evidence type="ECO:0000256" key="7">
    <source>
        <dbReference type="SAM" id="Phobius"/>
    </source>
</evidence>
<dbReference type="PANTHER" id="PTHR43670:SF118">
    <property type="entry name" value="HSP20_ALPHA CRYSTALLIN FAMILY PROTEIN"/>
    <property type="match status" value="1"/>
</dbReference>
<dbReference type="EMBL" id="JBBPBK010000002">
    <property type="protein sequence ID" value="KAK9290660.1"/>
    <property type="molecule type" value="Genomic_DNA"/>
</dbReference>
<evidence type="ECO:0000313" key="9">
    <source>
        <dbReference type="EMBL" id="KAK9290660.1"/>
    </source>
</evidence>
<sequence>MGAALTLFSTELPLCKWQIEEEHDTLLLSLPADLDKGQLKVQIKNSGILSIIRKRPVDESKDWSGFNKLEIKIQENWRAEEITAKLEHGDLHIVIPKKIKTATPPMKKKAGAVRARFYDDFEPVCEWQGEEEGRHSTLVFHLPNFEKNQLKVQLNNHGILTITGERPMDETKWSRFRKEIGISKRCKANEIHAKFVGGLLSIKMPRQSMPIAKQDELTLIQLSEETGKPKPVSDNNQDKVTEKPTVDESSSGGGDKSTSTENAAFGMSKPTSGGKTKLQSLVSRLKMDKKVAVIVAVGVAMVVVVALGAFLTYRRLSSDVEN</sequence>
<evidence type="ECO:0000259" key="8">
    <source>
        <dbReference type="PROSITE" id="PS01031"/>
    </source>
</evidence>
<comment type="caution">
    <text evidence="9">The sequence shown here is derived from an EMBL/GenBank/DDBJ whole genome shotgun (WGS) entry which is preliminary data.</text>
</comment>
<dbReference type="Gene3D" id="2.60.40.790">
    <property type="match status" value="2"/>
</dbReference>
<evidence type="ECO:0000256" key="4">
    <source>
        <dbReference type="PROSITE-ProRule" id="PRU00285"/>
    </source>
</evidence>
<evidence type="ECO:0000256" key="6">
    <source>
        <dbReference type="SAM" id="MobiDB-lite"/>
    </source>
</evidence>